<proteinExistence type="predicted"/>
<protein>
    <submittedName>
        <fullName evidence="1">Uncharacterized protein</fullName>
    </submittedName>
</protein>
<dbReference type="AlphaFoldDB" id="W0GLJ0"/>
<dbReference type="KEGG" id="smia:P344_03705"/>
<dbReference type="EMBL" id="CP006720">
    <property type="protein sequence ID" value="AHI58082.1"/>
    <property type="molecule type" value="Genomic_DNA"/>
</dbReference>
<dbReference type="KEGG" id="smir:SMM_0625"/>
<dbReference type="HOGENOM" id="CLU_3048142_0_0_14"/>
<keyword evidence="2" id="KW-1185">Reference proteome</keyword>
<gene>
    <name evidence="1" type="ORF">P344_03705</name>
</gene>
<evidence type="ECO:0000313" key="2">
    <source>
        <dbReference type="Proteomes" id="UP000019260"/>
    </source>
</evidence>
<name>W0GLJ0_9MOLU</name>
<sequence>MDRELISNIFHSFNRFFLTTNSLYRKFHKIHKNFQKILFFLLVFYKNIQYFINL</sequence>
<accession>W0GLJ0</accession>
<dbReference type="Proteomes" id="UP000019260">
    <property type="component" value="Chromosome"/>
</dbReference>
<evidence type="ECO:0000313" key="1">
    <source>
        <dbReference type="EMBL" id="AHI58082.1"/>
    </source>
</evidence>
<reference evidence="1 2" key="1">
    <citation type="submission" date="2013-09" db="EMBL/GenBank/DDBJ databases">
        <title>Complete genome sequence of Spiroplasma mirum suckling mouse cataract agent.</title>
        <authorList>
            <person name="Landry C.A."/>
            <person name="Bastian F.O."/>
            <person name="Thune R.L."/>
        </authorList>
    </citation>
    <scope>NUCLEOTIDE SEQUENCE [LARGE SCALE GENOMIC DNA]</scope>
    <source>
        <strain evidence="1 2">SMCA</strain>
    </source>
</reference>
<organism evidence="1 2">
    <name type="scientific">Spiroplasma mirum ATCC 29335</name>
    <dbReference type="NCBI Taxonomy" id="838561"/>
    <lineage>
        <taxon>Bacteria</taxon>
        <taxon>Bacillati</taxon>
        <taxon>Mycoplasmatota</taxon>
        <taxon>Mollicutes</taxon>
        <taxon>Entomoplasmatales</taxon>
        <taxon>Spiroplasmataceae</taxon>
        <taxon>Spiroplasma</taxon>
    </lineage>
</organism>